<dbReference type="PANTHER" id="PTHR43649:SF31">
    <property type="entry name" value="SN-GLYCEROL-3-PHOSPHATE-BINDING PERIPLASMIC PROTEIN UGPB"/>
    <property type="match status" value="1"/>
</dbReference>
<dbReference type="InterPro" id="IPR006059">
    <property type="entry name" value="SBP"/>
</dbReference>
<dbReference type="EMBL" id="CP002582">
    <property type="protein sequence ID" value="ADZ81932.1"/>
    <property type="molecule type" value="Genomic_DNA"/>
</dbReference>
<dbReference type="CDD" id="cd14748">
    <property type="entry name" value="PBP2_UgpB"/>
    <property type="match status" value="1"/>
</dbReference>
<evidence type="ECO:0000313" key="7">
    <source>
        <dbReference type="Proteomes" id="UP000008467"/>
    </source>
</evidence>
<keyword evidence="7" id="KW-1185">Reference proteome</keyword>
<dbReference type="InterPro" id="IPR050490">
    <property type="entry name" value="Bact_solute-bd_prot1"/>
</dbReference>
<dbReference type="KEGG" id="cle:Clole_0175"/>
<name>F2JHY8_CELLD</name>
<evidence type="ECO:0000256" key="1">
    <source>
        <dbReference type="ARBA" id="ARBA00004196"/>
    </source>
</evidence>
<evidence type="ECO:0000256" key="2">
    <source>
        <dbReference type="ARBA" id="ARBA00008520"/>
    </source>
</evidence>
<dbReference type="AlphaFoldDB" id="F2JHY8"/>
<dbReference type="PANTHER" id="PTHR43649">
    <property type="entry name" value="ARABINOSE-BINDING PROTEIN-RELATED"/>
    <property type="match status" value="1"/>
</dbReference>
<evidence type="ECO:0000256" key="4">
    <source>
        <dbReference type="ARBA" id="ARBA00022729"/>
    </source>
</evidence>
<protein>
    <submittedName>
        <fullName evidence="6">Extracellular solute-binding protein family 1</fullName>
    </submittedName>
</protein>
<dbReference type="STRING" id="642492.Clole_0175"/>
<gene>
    <name evidence="6" type="ordered locus">Clole_0175</name>
</gene>
<dbReference type="Gene3D" id="3.40.190.10">
    <property type="entry name" value="Periplasmic binding protein-like II"/>
    <property type="match status" value="2"/>
</dbReference>
<evidence type="ECO:0000256" key="5">
    <source>
        <dbReference type="SAM" id="MobiDB-lite"/>
    </source>
</evidence>
<reference evidence="6 7" key="1">
    <citation type="journal article" date="2011" name="J. Bacteriol.">
        <title>Complete genome sequence of the cellulose-degrading bacterium Cellulosilyticum lentocellum.</title>
        <authorList>
            <consortium name="US DOE Joint Genome Institute"/>
            <person name="Miller D.A."/>
            <person name="Suen G."/>
            <person name="Bruce D."/>
            <person name="Copeland A."/>
            <person name="Cheng J.F."/>
            <person name="Detter C."/>
            <person name="Goodwin L.A."/>
            <person name="Han C.S."/>
            <person name="Hauser L.J."/>
            <person name="Land M.L."/>
            <person name="Lapidus A."/>
            <person name="Lucas S."/>
            <person name="Meincke L."/>
            <person name="Pitluck S."/>
            <person name="Tapia R."/>
            <person name="Teshima H."/>
            <person name="Woyke T."/>
            <person name="Fox B.G."/>
            <person name="Angert E.R."/>
            <person name="Currie C.R."/>
        </authorList>
    </citation>
    <scope>NUCLEOTIDE SEQUENCE [LARGE SCALE GENOMIC DNA]</scope>
    <source>
        <strain evidence="7">ATCC 49066 / DSM 5427 / NCIMB 11756 / RHM5</strain>
    </source>
</reference>
<feature type="compositionally biased region" description="Low complexity" evidence="5">
    <location>
        <begin position="49"/>
        <end position="60"/>
    </location>
</feature>
<keyword evidence="3" id="KW-0813">Transport</keyword>
<accession>F2JHY8</accession>
<comment type="subcellular location">
    <subcellularLocation>
        <location evidence="1">Cell envelope</location>
    </subcellularLocation>
</comment>
<dbReference type="GO" id="GO:0030313">
    <property type="term" value="C:cell envelope"/>
    <property type="evidence" value="ECO:0007669"/>
    <property type="project" value="UniProtKB-SubCell"/>
</dbReference>
<feature type="region of interest" description="Disordered" evidence="5">
    <location>
        <begin position="37"/>
        <end position="60"/>
    </location>
</feature>
<dbReference type="eggNOG" id="COG1653">
    <property type="taxonomic scope" value="Bacteria"/>
</dbReference>
<evidence type="ECO:0000313" key="6">
    <source>
        <dbReference type="EMBL" id="ADZ81932.1"/>
    </source>
</evidence>
<sequence length="477" mass="51888">MKILKKNFKKIVGISIACMWTLTNTVGCSPIEAEETGANNAGSKPANEASPSSQTTTQPASVASANATKLIFWHSMGGAGGEAINKLTEQFNASQNEIVVEAQFQGSYDEAINKLKSATIGDASPDIMQLYDIGTRWMIDSGYAYKIQDMINEDNYDVSKLEQNILAYYSINNELYSMPFNSSTPILYYNKDAFKEVGLDPEKAPTNLDEMIEVSKALVKKDGDKVTRYGANIQVYGWFFEQFLVKEQLEYANNGNGRIDGATAVSFDSNGGGLDIMNKWKEAVDSGVIANLGRDGDVNKEAFTSGNSCMFLGSTASLSGILSSIDGKFELGTAYFPSINASDKGGVSIGGGSLWMLDKKDDAKAKASWEFIKYMVSPEAQVEWSKATGYFPITTEAYNLPAMEEHLNEKPQFKTAIDQLHASTGSTGALLAVFPEARACIEENLEKLLNNEISAEQAVENSAGTINKAIEKYNKTK</sequence>
<dbReference type="RefSeq" id="WP_013655233.1">
    <property type="nucleotide sequence ID" value="NC_015275.1"/>
</dbReference>
<evidence type="ECO:0000256" key="3">
    <source>
        <dbReference type="ARBA" id="ARBA00022448"/>
    </source>
</evidence>
<dbReference type="Proteomes" id="UP000008467">
    <property type="component" value="Chromosome"/>
</dbReference>
<organism evidence="6 7">
    <name type="scientific">Cellulosilyticum lentocellum (strain ATCC 49066 / DSM 5427 / NCIMB 11756 / RHM5)</name>
    <name type="common">Clostridium lentocellum</name>
    <dbReference type="NCBI Taxonomy" id="642492"/>
    <lineage>
        <taxon>Bacteria</taxon>
        <taxon>Bacillati</taxon>
        <taxon>Bacillota</taxon>
        <taxon>Clostridia</taxon>
        <taxon>Lachnospirales</taxon>
        <taxon>Cellulosilyticaceae</taxon>
        <taxon>Cellulosilyticum</taxon>
    </lineage>
</organism>
<comment type="similarity">
    <text evidence="2">Belongs to the bacterial solute-binding protein 1 family.</text>
</comment>
<dbReference type="Pfam" id="PF13416">
    <property type="entry name" value="SBP_bac_8"/>
    <property type="match status" value="1"/>
</dbReference>
<dbReference type="HOGENOM" id="CLU_031285_3_1_9"/>
<proteinExistence type="inferred from homology"/>
<keyword evidence="4" id="KW-0732">Signal</keyword>
<dbReference type="SUPFAM" id="SSF53850">
    <property type="entry name" value="Periplasmic binding protein-like II"/>
    <property type="match status" value="1"/>
</dbReference>